<protein>
    <submittedName>
        <fullName evidence="1">Uncharacterized protein</fullName>
    </submittedName>
</protein>
<sequence length="40" mass="4531">MIKTTRKIASVISNQLSVIGYRLSVYCSRQKTPHLSIHNS</sequence>
<dbReference type="EMBL" id="ANKQ01000004">
    <property type="protein sequence ID" value="ELP52490.1"/>
    <property type="molecule type" value="Genomic_DNA"/>
</dbReference>
<proteinExistence type="predicted"/>
<dbReference type="AlphaFoldDB" id="L7DZ92"/>
<evidence type="ECO:0000313" key="1">
    <source>
        <dbReference type="EMBL" id="ELP52490.1"/>
    </source>
</evidence>
<comment type="caution">
    <text evidence="1">The sequence shown here is derived from an EMBL/GenBank/DDBJ whole genome shotgun (WGS) entry which is preliminary data.</text>
</comment>
<accession>L7DZ92</accession>
<dbReference type="PATRIC" id="fig|1134457.3.peg.5258"/>
<evidence type="ECO:0000313" key="2">
    <source>
        <dbReference type="Proteomes" id="UP000010932"/>
    </source>
</evidence>
<organism evidence="1 2">
    <name type="scientific">Microcystis aeruginosa TAIHU98</name>
    <dbReference type="NCBI Taxonomy" id="1134457"/>
    <lineage>
        <taxon>Bacteria</taxon>
        <taxon>Bacillati</taxon>
        <taxon>Cyanobacteriota</taxon>
        <taxon>Cyanophyceae</taxon>
        <taxon>Oscillatoriophycideae</taxon>
        <taxon>Chroococcales</taxon>
        <taxon>Microcystaceae</taxon>
        <taxon>Microcystis</taxon>
    </lineage>
</organism>
<reference evidence="1 2" key="1">
    <citation type="journal article" date="2013" name="Genome Announc.">
        <title>Whole-Genome Sequence of Microcystis aeruginosa TAIHU98, a Nontoxic Bloom-Forming Strain Isolated from Taihu Lake, China.</title>
        <authorList>
            <person name="Yang C."/>
            <person name="Zhang W."/>
            <person name="Ren M."/>
            <person name="Song L."/>
            <person name="Li T."/>
            <person name="Zhao J."/>
        </authorList>
    </citation>
    <scope>NUCLEOTIDE SEQUENCE [LARGE SCALE GENOMIC DNA]</scope>
    <source>
        <strain evidence="1 2">TAIHU98</strain>
    </source>
</reference>
<dbReference type="Proteomes" id="UP000010932">
    <property type="component" value="Unassembled WGS sequence"/>
</dbReference>
<gene>
    <name evidence="1" type="ORF">O53_5385</name>
</gene>
<name>L7DZ92_MICAE</name>